<comment type="caution">
    <text evidence="1">The sequence shown here is derived from an EMBL/GenBank/DDBJ whole genome shotgun (WGS) entry which is preliminary data.</text>
</comment>
<sequence>MIMYINLMSCLHHPYSSKTLTKLICIIIGVLFLLVPLHSQSFKEKEDFSFIVEMFYNSDGYLDEVAKEIAVFQATYPDSPYLLYLDYLSANIALKQGDFHNSSLLYKKLINQNLPPDIVNDIYLNYAICCYYRDDYKTGIQLLNSLEKSAIHPWYISQAHLWKGRIYSREELWLSAEQELHKALASGEKSAFSDYFQTLVYLERDSTVTALLDSLSAELPETIDYFGIWLEHLLNSGRYKEFDEYLTQLSPYTTASTQMGLLQVRKALNQEDLVQATALLDSLNIHNELANYYHAILYLKTGNISAADSLFQTLIKSSDSNLACLSYLERLKILAHKDKNLAFQQLDKFINEKRPQCGEAYQLLGKWQLEKGNYKDAIHNFLAAFNYPMEPLSRELNYLFCAETWYYLNNYKSCAETCNNYLRKYPSGQFCDSIIYYLAESALMTGDTEKAKSYYTELIQKYPHSKWIDIARFKLAEIYYQASNYKAAEELYKNITPSPENYSTLYLRLAQTYYYQDKYDSARQILEQVLEPAKNFEASILLASIHFNQKDYEQALKLYRQAENLATSKVQENEAKAYSAYTLFYLKRYNEATNLFLELTQDSPNAEIFLLQAAKSAAQGKNWNRALQLYDNFLDKYPESDYYLQALSDLANIYYNLGEYEEALDYWMGVIRNFTSNTFLTDEELIFLSDVFTGIELSARKLRDTDKIAELADMIDLFHSEYIKFELEYILVKLYAESELWNELLREANKFKTSLNLPQKQISDIDLLMLEALINLNRLSEAESLAQQIYEASPSQEVLIKWAELAELNGNIQLALERYREAFALKPDADTWLKMLELSYKDDYKDFMEIWKAGTPFINDNPQAYIVYLQYLWEKVSPDATFNLADSLLQTQTEPYVRAICDFYQGRTYYQKEDYPSALRSFRKIKLLYKDYPELYRDASYFYILTLINLNELQEAQLCLQEEQNILLKEQINHLQQLLSTEKQ</sequence>
<organism evidence="1 2">
    <name type="scientific">Candidatus Syntrophosphaera thermopropionivorans</name>
    <dbReference type="NCBI Taxonomy" id="2593015"/>
    <lineage>
        <taxon>Bacteria</taxon>
        <taxon>Pseudomonadati</taxon>
        <taxon>Candidatus Cloacimonadota</taxon>
        <taxon>Candidatus Cloacimonadia</taxon>
        <taxon>Candidatus Cloacimonadales</taxon>
        <taxon>Candidatus Cloacimonadaceae</taxon>
        <taxon>Candidatus Syntrophosphaera</taxon>
    </lineage>
</organism>
<evidence type="ECO:0000313" key="1">
    <source>
        <dbReference type="EMBL" id="TDF72678.1"/>
    </source>
</evidence>
<evidence type="ECO:0000313" key="2">
    <source>
        <dbReference type="Proteomes" id="UP000294588"/>
    </source>
</evidence>
<protein>
    <submittedName>
        <fullName evidence="1">Tetratricopeptide repeat protein</fullName>
    </submittedName>
</protein>
<dbReference type="Proteomes" id="UP000294588">
    <property type="component" value="Unassembled WGS sequence"/>
</dbReference>
<reference evidence="1" key="1">
    <citation type="submission" date="2019-03" db="EMBL/GenBank/DDBJ databases">
        <title>Candidatus Syntrophosphaera thermopropionivorans: a novel player in syntrophic propionate oxidation during anaerobic digestion.</title>
        <authorList>
            <person name="Dyksma S."/>
        </authorList>
    </citation>
    <scope>NUCLEOTIDE SEQUENCE</scope>
    <source>
        <strain evidence="1">W5</strain>
    </source>
</reference>
<proteinExistence type="predicted"/>
<dbReference type="EMBL" id="SMOG01000020">
    <property type="protein sequence ID" value="TDF72678.1"/>
    <property type="molecule type" value="Genomic_DNA"/>
</dbReference>
<keyword evidence="2" id="KW-1185">Reference proteome</keyword>
<gene>
    <name evidence="1" type="ORF">E0946_05740</name>
</gene>
<name>A0AC61QIA3_9BACT</name>
<accession>A0AC61QIA3</accession>